<comment type="similarity">
    <text evidence="2">Belongs to the periplasmic pilus chaperone family.</text>
</comment>
<dbReference type="InterPro" id="IPR016148">
    <property type="entry name" value="Pili_assmbl_chaperone_C"/>
</dbReference>
<protein>
    <submittedName>
        <fullName evidence="9">Fimbrial biogenesis chaperone StbB</fullName>
    </submittedName>
</protein>
<organism evidence="9 10">
    <name type="scientific">Orbus sasakiae</name>
    <dbReference type="NCBI Taxonomy" id="1078475"/>
    <lineage>
        <taxon>Bacteria</taxon>
        <taxon>Pseudomonadati</taxon>
        <taxon>Pseudomonadota</taxon>
        <taxon>Gammaproteobacteria</taxon>
        <taxon>Orbales</taxon>
        <taxon>Orbaceae</taxon>
        <taxon>Orbus</taxon>
    </lineage>
</organism>
<dbReference type="Gene3D" id="2.60.40.10">
    <property type="entry name" value="Immunoglobulins"/>
    <property type="match status" value="2"/>
</dbReference>
<gene>
    <name evidence="9" type="primary">stbB_2</name>
    <name evidence="9" type="ORF">GCM10023211_11900</name>
</gene>
<dbReference type="Proteomes" id="UP001500171">
    <property type="component" value="Unassembled WGS sequence"/>
</dbReference>
<keyword evidence="5" id="KW-0143">Chaperone</keyword>
<dbReference type="InterPro" id="IPR001829">
    <property type="entry name" value="Pili_assmbl_chaperone_bac"/>
</dbReference>
<dbReference type="Pfam" id="PF02753">
    <property type="entry name" value="PapD_C"/>
    <property type="match status" value="1"/>
</dbReference>
<dbReference type="PRINTS" id="PR00969">
    <property type="entry name" value="CHAPERONPILI"/>
</dbReference>
<dbReference type="PANTHER" id="PTHR30251">
    <property type="entry name" value="PILUS ASSEMBLY CHAPERONE"/>
    <property type="match status" value="1"/>
</dbReference>
<dbReference type="InterPro" id="IPR050643">
    <property type="entry name" value="Periplasmic_pilus_chap"/>
</dbReference>
<comment type="caution">
    <text evidence="9">The sequence shown here is derived from an EMBL/GenBank/DDBJ whole genome shotgun (WGS) entry which is preliminary data.</text>
</comment>
<dbReference type="SUPFAM" id="SSF49354">
    <property type="entry name" value="PapD-like"/>
    <property type="match status" value="1"/>
</dbReference>
<feature type="domain" description="Pili assembly chaperone C-terminal" evidence="8">
    <location>
        <begin position="182"/>
        <end position="244"/>
    </location>
</feature>
<keyword evidence="4" id="KW-0574">Periplasm</keyword>
<dbReference type="InterPro" id="IPR016147">
    <property type="entry name" value="Pili_assmbl_chaperone_N"/>
</dbReference>
<comment type="subcellular location">
    <subcellularLocation>
        <location evidence="1">Periplasm</location>
    </subcellularLocation>
</comment>
<dbReference type="InterPro" id="IPR036316">
    <property type="entry name" value="Pili_assmbl_chap_C_dom_sf"/>
</dbReference>
<evidence type="ECO:0000256" key="5">
    <source>
        <dbReference type="ARBA" id="ARBA00023186"/>
    </source>
</evidence>
<evidence type="ECO:0000313" key="9">
    <source>
        <dbReference type="EMBL" id="GAA5109022.1"/>
    </source>
</evidence>
<feature type="domain" description="Pili assembly chaperone N-terminal" evidence="7">
    <location>
        <begin position="30"/>
        <end position="156"/>
    </location>
</feature>
<accession>A0ABP9N832</accession>
<evidence type="ECO:0000256" key="4">
    <source>
        <dbReference type="ARBA" id="ARBA00022764"/>
    </source>
</evidence>
<dbReference type="Pfam" id="PF00345">
    <property type="entry name" value="PapD_N"/>
    <property type="match status" value="1"/>
</dbReference>
<sequence length="252" mass="28681">MVAFNLKNFFWVLMGCFMLSILASDVHASVIMNGTRIIYHAKDKSVDVNLKNKSEHPYVVQLWFDEGDMSVTPSTQTNIPFFATPTIFKIQPNATQIVRIAYTKAQQLPQDRESVFYFNFLEIPPSNIADNTNSKQNKMLVMFRNRLKMFYRPDNLRGSPNDLLQNLEIKRQSTDKKLSIEVHNPSPFFASLSQVVFASKNKTYQAQAEMIPPFSSKVFTFDGAAVNEQGGITLTVINDQGARISESYLLEM</sequence>
<feature type="signal peptide" evidence="6">
    <location>
        <begin position="1"/>
        <end position="28"/>
    </location>
</feature>
<evidence type="ECO:0000256" key="1">
    <source>
        <dbReference type="ARBA" id="ARBA00004418"/>
    </source>
</evidence>
<feature type="chain" id="PRO_5046769292" evidence="6">
    <location>
        <begin position="29"/>
        <end position="252"/>
    </location>
</feature>
<name>A0ABP9N832_9GAMM</name>
<evidence type="ECO:0000256" key="6">
    <source>
        <dbReference type="SAM" id="SignalP"/>
    </source>
</evidence>
<evidence type="ECO:0000256" key="3">
    <source>
        <dbReference type="ARBA" id="ARBA00022729"/>
    </source>
</evidence>
<keyword evidence="10" id="KW-1185">Reference proteome</keyword>
<evidence type="ECO:0000259" key="8">
    <source>
        <dbReference type="Pfam" id="PF02753"/>
    </source>
</evidence>
<dbReference type="SUPFAM" id="SSF49584">
    <property type="entry name" value="Periplasmic chaperone C-domain"/>
    <property type="match status" value="1"/>
</dbReference>
<dbReference type="PANTHER" id="PTHR30251:SF25">
    <property type="entry name" value="FIMBRIAE CHAPARONE"/>
    <property type="match status" value="1"/>
</dbReference>
<evidence type="ECO:0000256" key="2">
    <source>
        <dbReference type="ARBA" id="ARBA00007399"/>
    </source>
</evidence>
<dbReference type="InterPro" id="IPR013783">
    <property type="entry name" value="Ig-like_fold"/>
</dbReference>
<keyword evidence="3 6" id="KW-0732">Signal</keyword>
<proteinExistence type="inferred from homology"/>
<evidence type="ECO:0000259" key="7">
    <source>
        <dbReference type="Pfam" id="PF00345"/>
    </source>
</evidence>
<dbReference type="InterPro" id="IPR008962">
    <property type="entry name" value="PapD-like_sf"/>
</dbReference>
<reference evidence="10" key="1">
    <citation type="journal article" date="2019" name="Int. J. Syst. Evol. Microbiol.">
        <title>The Global Catalogue of Microorganisms (GCM) 10K type strain sequencing project: providing services to taxonomists for standard genome sequencing and annotation.</title>
        <authorList>
            <consortium name="The Broad Institute Genomics Platform"/>
            <consortium name="The Broad Institute Genome Sequencing Center for Infectious Disease"/>
            <person name="Wu L."/>
            <person name="Ma J."/>
        </authorList>
    </citation>
    <scope>NUCLEOTIDE SEQUENCE [LARGE SCALE GENOMIC DNA]</scope>
    <source>
        <strain evidence="10">JCM 18050</strain>
    </source>
</reference>
<evidence type="ECO:0000313" key="10">
    <source>
        <dbReference type="Proteomes" id="UP001500171"/>
    </source>
</evidence>
<dbReference type="EMBL" id="BAABHY010000001">
    <property type="protein sequence ID" value="GAA5109022.1"/>
    <property type="molecule type" value="Genomic_DNA"/>
</dbReference>